<keyword evidence="2" id="KW-1185">Reference proteome</keyword>
<evidence type="ECO:0000313" key="1">
    <source>
        <dbReference type="EMBL" id="THU48884.1"/>
    </source>
</evidence>
<gene>
    <name evidence="1" type="ORF">C4D60_Mb06t03700</name>
</gene>
<dbReference type="Proteomes" id="UP000317650">
    <property type="component" value="Chromosome 6"/>
</dbReference>
<sequence>MTITTHSGNMNRISMARVPCSAALDLKKKVDILSSLNAKDIIPTNRKYDLLSHEYINYEDNKDSYTLKLELFYFIATHTNLDRKYLNYRILHFCLRNNNSSIFFFDWTRMNQNYSTISNLEPCFFLEFVLPFDAYKIKLWIILI</sequence>
<comment type="caution">
    <text evidence="1">The sequence shown here is derived from an EMBL/GenBank/DDBJ whole genome shotgun (WGS) entry which is preliminary data.</text>
</comment>
<evidence type="ECO:0000313" key="2">
    <source>
        <dbReference type="Proteomes" id="UP000317650"/>
    </source>
</evidence>
<accession>A0A4S8ILP5</accession>
<organism evidence="1 2">
    <name type="scientific">Musa balbisiana</name>
    <name type="common">Banana</name>
    <dbReference type="NCBI Taxonomy" id="52838"/>
    <lineage>
        <taxon>Eukaryota</taxon>
        <taxon>Viridiplantae</taxon>
        <taxon>Streptophyta</taxon>
        <taxon>Embryophyta</taxon>
        <taxon>Tracheophyta</taxon>
        <taxon>Spermatophyta</taxon>
        <taxon>Magnoliopsida</taxon>
        <taxon>Liliopsida</taxon>
        <taxon>Zingiberales</taxon>
        <taxon>Musaceae</taxon>
        <taxon>Musa</taxon>
    </lineage>
</organism>
<proteinExistence type="predicted"/>
<name>A0A4S8ILP5_MUSBA</name>
<dbReference type="EMBL" id="PYDT01000009">
    <property type="protein sequence ID" value="THU48884.1"/>
    <property type="molecule type" value="Genomic_DNA"/>
</dbReference>
<protein>
    <submittedName>
        <fullName evidence="1">Uncharacterized protein</fullName>
    </submittedName>
</protein>
<dbReference type="AlphaFoldDB" id="A0A4S8ILP5"/>
<reference evidence="1 2" key="1">
    <citation type="journal article" date="2019" name="Nat. Plants">
        <title>Genome sequencing of Musa balbisiana reveals subgenome evolution and function divergence in polyploid bananas.</title>
        <authorList>
            <person name="Yao X."/>
        </authorList>
    </citation>
    <scope>NUCLEOTIDE SEQUENCE [LARGE SCALE GENOMIC DNA]</scope>
    <source>
        <strain evidence="2">cv. DH-PKW</strain>
        <tissue evidence="1">Leaves</tissue>
    </source>
</reference>